<evidence type="ECO:0000313" key="2">
    <source>
        <dbReference type="Proteomes" id="UP000887013"/>
    </source>
</evidence>
<protein>
    <submittedName>
        <fullName evidence="1">Uncharacterized protein</fullName>
    </submittedName>
</protein>
<evidence type="ECO:0000313" key="1">
    <source>
        <dbReference type="EMBL" id="GFU13624.1"/>
    </source>
</evidence>
<comment type="caution">
    <text evidence="1">The sequence shown here is derived from an EMBL/GenBank/DDBJ whole genome shotgun (WGS) entry which is preliminary data.</text>
</comment>
<organism evidence="1 2">
    <name type="scientific">Nephila pilipes</name>
    <name type="common">Giant wood spider</name>
    <name type="synonym">Nephila maculata</name>
    <dbReference type="NCBI Taxonomy" id="299642"/>
    <lineage>
        <taxon>Eukaryota</taxon>
        <taxon>Metazoa</taxon>
        <taxon>Ecdysozoa</taxon>
        <taxon>Arthropoda</taxon>
        <taxon>Chelicerata</taxon>
        <taxon>Arachnida</taxon>
        <taxon>Araneae</taxon>
        <taxon>Araneomorphae</taxon>
        <taxon>Entelegynae</taxon>
        <taxon>Araneoidea</taxon>
        <taxon>Nephilidae</taxon>
        <taxon>Nephila</taxon>
    </lineage>
</organism>
<accession>A0A8X6QDV9</accession>
<proteinExistence type="predicted"/>
<sequence>MRSADCGWSLRSPWSLASLSPSGAPEKRSLSSAREALWILLSCSRFYLQKSFWICRAVFSSRPAVELSLVMTWTFELFTFLCVDF</sequence>
<dbReference type="AlphaFoldDB" id="A0A8X6QDV9"/>
<name>A0A8X6QDV9_NEPPI</name>
<reference evidence="1" key="1">
    <citation type="submission" date="2020-08" db="EMBL/GenBank/DDBJ databases">
        <title>Multicomponent nature underlies the extraordinary mechanical properties of spider dragline silk.</title>
        <authorList>
            <person name="Kono N."/>
            <person name="Nakamura H."/>
            <person name="Mori M."/>
            <person name="Yoshida Y."/>
            <person name="Ohtoshi R."/>
            <person name="Malay A.D."/>
            <person name="Moran D.A.P."/>
            <person name="Tomita M."/>
            <person name="Numata K."/>
            <person name="Arakawa K."/>
        </authorList>
    </citation>
    <scope>NUCLEOTIDE SEQUENCE</scope>
</reference>
<dbReference type="Proteomes" id="UP000887013">
    <property type="component" value="Unassembled WGS sequence"/>
</dbReference>
<gene>
    <name evidence="1" type="ORF">NPIL_429101</name>
</gene>
<dbReference type="EMBL" id="BMAW01125701">
    <property type="protein sequence ID" value="GFU13624.1"/>
    <property type="molecule type" value="Genomic_DNA"/>
</dbReference>
<keyword evidence="2" id="KW-1185">Reference proteome</keyword>